<dbReference type="InterPro" id="IPR016181">
    <property type="entry name" value="Acyl_CoA_acyltransferase"/>
</dbReference>
<dbReference type="GO" id="GO:0008080">
    <property type="term" value="F:N-acetyltransferase activity"/>
    <property type="evidence" value="ECO:0007669"/>
    <property type="project" value="TreeGrafter"/>
</dbReference>
<reference evidence="4 5" key="1">
    <citation type="journal article" date="2019" name="Mar. Drugs">
        <title>Comparative Genomics and CAZyme Genome Repertoires of Marine Zobellia amurskyensis KMM 3526(T) and Zobellia laminariae KMM 3676(T).</title>
        <authorList>
            <person name="Chernysheva N."/>
            <person name="Bystritskaya E."/>
            <person name="Stenkova A."/>
            <person name="Golovkin I."/>
            <person name="Nedashkovskaya O."/>
            <person name="Isaeva M."/>
        </authorList>
    </citation>
    <scope>NUCLEOTIDE SEQUENCE [LARGE SCALE GENOMIC DNA]</scope>
    <source>
        <strain evidence="4 5">KMM 3526</strain>
    </source>
</reference>
<dbReference type="InterPro" id="IPR000182">
    <property type="entry name" value="GNAT_dom"/>
</dbReference>
<evidence type="ECO:0000259" key="3">
    <source>
        <dbReference type="PROSITE" id="PS51186"/>
    </source>
</evidence>
<protein>
    <submittedName>
        <fullName evidence="4">GNAT family N-acetyltransferase</fullName>
    </submittedName>
</protein>
<dbReference type="PANTHER" id="PTHR10545:SF29">
    <property type="entry name" value="GH14572P-RELATED"/>
    <property type="match status" value="1"/>
</dbReference>
<evidence type="ECO:0000313" key="4">
    <source>
        <dbReference type="EMBL" id="MUH36431.1"/>
    </source>
</evidence>
<name>A0A7X2ZU43_9FLAO</name>
<dbReference type="OrthoDB" id="9792929at2"/>
<dbReference type="AlphaFoldDB" id="A0A7X2ZU43"/>
<keyword evidence="1 4" id="KW-0808">Transferase</keyword>
<evidence type="ECO:0000256" key="2">
    <source>
        <dbReference type="ARBA" id="ARBA00023315"/>
    </source>
</evidence>
<sequence>MKIIQANQSHIPLLAPLFDKYRVFYKQTSNVKAATSFLEQRLSKSESIVFLAFIEDEPVGFTQLYTTFSSVSMQPYYILNDLYVNNAHRREGIGAALLTTAQEFCIKNGYKGLALETATDNPAQKLYEKMGWKKDSHGFHYFWPSNS</sequence>
<evidence type="ECO:0000313" key="5">
    <source>
        <dbReference type="Proteomes" id="UP000540519"/>
    </source>
</evidence>
<gene>
    <name evidence="4" type="ORF">D9O36_11320</name>
</gene>
<organism evidence="4 5">
    <name type="scientific">Zobellia amurskyensis</name>
    <dbReference type="NCBI Taxonomy" id="248905"/>
    <lineage>
        <taxon>Bacteria</taxon>
        <taxon>Pseudomonadati</taxon>
        <taxon>Bacteroidota</taxon>
        <taxon>Flavobacteriia</taxon>
        <taxon>Flavobacteriales</taxon>
        <taxon>Flavobacteriaceae</taxon>
        <taxon>Zobellia</taxon>
    </lineage>
</organism>
<dbReference type="EMBL" id="RCNR01000018">
    <property type="protein sequence ID" value="MUH36431.1"/>
    <property type="molecule type" value="Genomic_DNA"/>
</dbReference>
<dbReference type="Proteomes" id="UP000540519">
    <property type="component" value="Unassembled WGS sequence"/>
</dbReference>
<dbReference type="SUPFAM" id="SSF55729">
    <property type="entry name" value="Acyl-CoA N-acyltransferases (Nat)"/>
    <property type="match status" value="1"/>
</dbReference>
<dbReference type="RefSeq" id="WP_155599996.1">
    <property type="nucleotide sequence ID" value="NZ_RCNR01000018.1"/>
</dbReference>
<dbReference type="PANTHER" id="PTHR10545">
    <property type="entry name" value="DIAMINE N-ACETYLTRANSFERASE"/>
    <property type="match status" value="1"/>
</dbReference>
<keyword evidence="5" id="KW-1185">Reference proteome</keyword>
<evidence type="ECO:0000256" key="1">
    <source>
        <dbReference type="ARBA" id="ARBA00022679"/>
    </source>
</evidence>
<dbReference type="Pfam" id="PF00583">
    <property type="entry name" value="Acetyltransf_1"/>
    <property type="match status" value="1"/>
</dbReference>
<feature type="domain" description="N-acetyltransferase" evidence="3">
    <location>
        <begin position="1"/>
        <end position="147"/>
    </location>
</feature>
<dbReference type="CDD" id="cd04301">
    <property type="entry name" value="NAT_SF"/>
    <property type="match status" value="1"/>
</dbReference>
<dbReference type="PROSITE" id="PS51186">
    <property type="entry name" value="GNAT"/>
    <property type="match status" value="1"/>
</dbReference>
<dbReference type="InterPro" id="IPR051016">
    <property type="entry name" value="Diverse_Substrate_AcTransf"/>
</dbReference>
<accession>A0A7X2ZU43</accession>
<dbReference type="Gene3D" id="3.40.630.30">
    <property type="match status" value="1"/>
</dbReference>
<proteinExistence type="predicted"/>
<keyword evidence="2" id="KW-0012">Acyltransferase</keyword>
<comment type="caution">
    <text evidence="4">The sequence shown here is derived from an EMBL/GenBank/DDBJ whole genome shotgun (WGS) entry which is preliminary data.</text>
</comment>